<keyword evidence="1" id="KW-0732">Signal</keyword>
<gene>
    <name evidence="2" type="primary">Contig12567.g13409</name>
    <name evidence="2" type="ORF">STYLEM_578</name>
</gene>
<dbReference type="AlphaFoldDB" id="A0A077ZT37"/>
<dbReference type="InParanoid" id="A0A077ZT37"/>
<protein>
    <submittedName>
        <fullName evidence="2">Uncharacterized protein</fullName>
    </submittedName>
</protein>
<evidence type="ECO:0000256" key="1">
    <source>
        <dbReference type="SAM" id="SignalP"/>
    </source>
</evidence>
<dbReference type="OrthoDB" id="310692at2759"/>
<name>A0A077ZT37_STYLE</name>
<dbReference type="Proteomes" id="UP000039865">
    <property type="component" value="Unassembled WGS sequence"/>
</dbReference>
<dbReference type="EMBL" id="CCKQ01000550">
    <property type="protein sequence ID" value="CDW71631.1"/>
    <property type="molecule type" value="Genomic_DNA"/>
</dbReference>
<organism evidence="2 3">
    <name type="scientific">Stylonychia lemnae</name>
    <name type="common">Ciliate</name>
    <dbReference type="NCBI Taxonomy" id="5949"/>
    <lineage>
        <taxon>Eukaryota</taxon>
        <taxon>Sar</taxon>
        <taxon>Alveolata</taxon>
        <taxon>Ciliophora</taxon>
        <taxon>Intramacronucleata</taxon>
        <taxon>Spirotrichea</taxon>
        <taxon>Stichotrichia</taxon>
        <taxon>Sporadotrichida</taxon>
        <taxon>Oxytrichidae</taxon>
        <taxon>Stylonychinae</taxon>
        <taxon>Stylonychia</taxon>
    </lineage>
</organism>
<evidence type="ECO:0000313" key="3">
    <source>
        <dbReference type="Proteomes" id="UP000039865"/>
    </source>
</evidence>
<dbReference type="PANTHER" id="PTHR34859:SF2">
    <property type="entry name" value="LYSM DOMAIN-CONTAINING PROTEIN"/>
    <property type="match status" value="1"/>
</dbReference>
<dbReference type="PANTHER" id="PTHR34859">
    <property type="entry name" value="UNNAMED PRODUCT"/>
    <property type="match status" value="1"/>
</dbReference>
<proteinExistence type="predicted"/>
<accession>A0A077ZT37</accession>
<feature type="chain" id="PRO_5001728979" evidence="1">
    <location>
        <begin position="20"/>
        <end position="269"/>
    </location>
</feature>
<keyword evidence="3" id="KW-1185">Reference proteome</keyword>
<sequence length="269" mass="28475">MRGSSLIFTIIATTATVTASNCWQDAYGRGAGQVITTCRDGLQKDGALCYPYCRDGYYGVGPVCWQHCVDGFTDTGIDCLKPSSYGRGVGYALWHESKCQQENPQGCEKWGALYYPKCKANFHNAACCICSPNCPQGFTDIGVSCQKDTYGRGFGEVLGCAKGLEESGALCYPQCNPGYHGNGPVCWQDCPAGKYSCGALCTDTADQCSGGVEHIVKDLVMAAVEIAVAATTGAADIPGIISNIGGAATELANAVCDHPPRMEFTEFIQ</sequence>
<reference evidence="2 3" key="1">
    <citation type="submission" date="2014-06" db="EMBL/GenBank/DDBJ databases">
        <authorList>
            <person name="Swart Estienne"/>
        </authorList>
    </citation>
    <scope>NUCLEOTIDE SEQUENCE [LARGE SCALE GENOMIC DNA]</scope>
    <source>
        <strain evidence="2 3">130c</strain>
    </source>
</reference>
<feature type="signal peptide" evidence="1">
    <location>
        <begin position="1"/>
        <end position="19"/>
    </location>
</feature>
<evidence type="ECO:0000313" key="2">
    <source>
        <dbReference type="EMBL" id="CDW71631.1"/>
    </source>
</evidence>